<comment type="caution">
    <text evidence="2">The sequence shown here is derived from an EMBL/GenBank/DDBJ whole genome shotgun (WGS) entry which is preliminary data.</text>
</comment>
<accession>A0A553HII9</accession>
<organism evidence="2 3">
    <name type="scientific">Xylaria flabelliformis</name>
    <dbReference type="NCBI Taxonomy" id="2512241"/>
    <lineage>
        <taxon>Eukaryota</taxon>
        <taxon>Fungi</taxon>
        <taxon>Dikarya</taxon>
        <taxon>Ascomycota</taxon>
        <taxon>Pezizomycotina</taxon>
        <taxon>Sordariomycetes</taxon>
        <taxon>Xylariomycetidae</taxon>
        <taxon>Xylariales</taxon>
        <taxon>Xylariaceae</taxon>
        <taxon>Xylaria</taxon>
    </lineage>
</organism>
<evidence type="ECO:0000313" key="3">
    <source>
        <dbReference type="Proteomes" id="UP000319160"/>
    </source>
</evidence>
<dbReference type="STRING" id="2512241.A0A553HII9"/>
<dbReference type="Proteomes" id="UP000319160">
    <property type="component" value="Unassembled WGS sequence"/>
</dbReference>
<sequence>MYFRTLALAALSIGSVFAAPTAVTGSDPKILTSAIGAVADAKIAVDTQAAITKNLVIGTVNNEVVPAVKASLTNIAGELQNLVGFVKALATGVVLPLAEAEFNNIPGFVADVESISADVQVTVNLILANLPAELLVLVKHELLLVLAAVDPFVLPVLQFANSVIAGTSGSVTVTISATIVQTQVIVGQIDGPVYTAVNKIN</sequence>
<evidence type="ECO:0000313" key="2">
    <source>
        <dbReference type="EMBL" id="TRX87767.1"/>
    </source>
</evidence>
<dbReference type="OrthoDB" id="4760103at2759"/>
<evidence type="ECO:0000256" key="1">
    <source>
        <dbReference type="SAM" id="SignalP"/>
    </source>
</evidence>
<feature type="chain" id="PRO_5021746619" evidence="1">
    <location>
        <begin position="19"/>
        <end position="201"/>
    </location>
</feature>
<dbReference type="EMBL" id="VFLP01000124">
    <property type="protein sequence ID" value="TRX87767.1"/>
    <property type="molecule type" value="Genomic_DNA"/>
</dbReference>
<keyword evidence="3" id="KW-1185">Reference proteome</keyword>
<name>A0A553HII9_9PEZI</name>
<reference evidence="3" key="1">
    <citation type="submission" date="2019-06" db="EMBL/GenBank/DDBJ databases">
        <title>Draft genome sequence of the griseofulvin-producing fungus Xylaria cubensis strain G536.</title>
        <authorList>
            <person name="Mead M.E."/>
            <person name="Raja H.A."/>
            <person name="Steenwyk J.L."/>
            <person name="Knowles S.L."/>
            <person name="Oberlies N.H."/>
            <person name="Rokas A."/>
        </authorList>
    </citation>
    <scope>NUCLEOTIDE SEQUENCE [LARGE SCALE GENOMIC DNA]</scope>
    <source>
        <strain evidence="3">G536</strain>
    </source>
</reference>
<feature type="signal peptide" evidence="1">
    <location>
        <begin position="1"/>
        <end position="18"/>
    </location>
</feature>
<keyword evidence="1" id="KW-0732">Signal</keyword>
<gene>
    <name evidence="2" type="ORF">FHL15_011342</name>
</gene>
<proteinExistence type="predicted"/>
<protein>
    <submittedName>
        <fullName evidence="2">Uncharacterized protein</fullName>
    </submittedName>
</protein>
<dbReference type="AlphaFoldDB" id="A0A553HII9"/>